<gene>
    <name evidence="5" type="ORF">OUO13_13690</name>
</gene>
<dbReference type="InterPro" id="IPR005318">
    <property type="entry name" value="OM_porin_bac"/>
</dbReference>
<dbReference type="RefSeq" id="WP_283174453.1">
    <property type="nucleotide sequence ID" value="NZ_JAPNOA010000039.1"/>
</dbReference>
<dbReference type="AlphaFoldDB" id="A0A9X3EER4"/>
<keyword evidence="3 4" id="KW-0732">Signal</keyword>
<dbReference type="Proteomes" id="UP001150830">
    <property type="component" value="Unassembled WGS sequence"/>
</dbReference>
<evidence type="ECO:0000256" key="2">
    <source>
        <dbReference type="ARBA" id="ARBA00022448"/>
    </source>
</evidence>
<dbReference type="PANTHER" id="PTHR34596">
    <property type="entry name" value="CHITOPORIN"/>
    <property type="match status" value="1"/>
</dbReference>
<dbReference type="InterPro" id="IPR023614">
    <property type="entry name" value="Porin_dom_sf"/>
</dbReference>
<protein>
    <submittedName>
        <fullName evidence="5">OprD family outer membrane porin</fullName>
    </submittedName>
</protein>
<dbReference type="EMBL" id="JAPNOA010000039">
    <property type="protein sequence ID" value="MCY0966242.1"/>
    <property type="molecule type" value="Genomic_DNA"/>
</dbReference>
<keyword evidence="2" id="KW-0813">Transport</keyword>
<name>A0A9X3EER4_9GAMM</name>
<comment type="caution">
    <text evidence="5">The sequence shown here is derived from an EMBL/GenBank/DDBJ whole genome shotgun (WGS) entry which is preliminary data.</text>
</comment>
<feature type="signal peptide" evidence="4">
    <location>
        <begin position="1"/>
        <end position="26"/>
    </location>
</feature>
<accession>A0A9X3EER4</accession>
<dbReference type="Pfam" id="PF03573">
    <property type="entry name" value="OprD"/>
    <property type="match status" value="1"/>
</dbReference>
<evidence type="ECO:0000313" key="6">
    <source>
        <dbReference type="Proteomes" id="UP001150830"/>
    </source>
</evidence>
<sequence>MMKNHARKTGILVSALTTLLPMAAHADFVADSSLKLDLRNFYLDRTYSGSTDAVGSWSQGFDLQYTSGYTSTPIAVGLDASGQFAAKLDGEGNDGSLPYNTADQDTADTYSRAGVTAKFKYSKTELKVGDFRPHLPIAFDDTSRQLDTIYEGAVIESREVDKLNLTAGRFWQAVTRQSSDKEDFYLWGTNGSLRSDGLDFAGATYDFTPGLQGSYFIGILNDIYKQQYLGFTYKTKLGNVGSATDVRYFKNEEDGDAFYGDIDNRAFGVKSALMTGGHMVALSYQKMNGDSIFPTLNGYVPQPYLVNWSSVAFVRPDERSIGLTYAYDFKDSLPGFKVLARYIKGTDVDVGTETNASESEKNLYLTYTLQEGSLKGLTFDLRNIRVGKSFAADYNEYRFTTTYTVNF</sequence>
<keyword evidence="6" id="KW-1185">Reference proteome</keyword>
<dbReference type="PANTHER" id="PTHR34596:SF2">
    <property type="entry name" value="CHITOPORIN"/>
    <property type="match status" value="1"/>
</dbReference>
<dbReference type="GO" id="GO:0015288">
    <property type="term" value="F:porin activity"/>
    <property type="evidence" value="ECO:0007669"/>
    <property type="project" value="TreeGrafter"/>
</dbReference>
<organism evidence="5 6">
    <name type="scientific">Parathalassolituus penaei</name>
    <dbReference type="NCBI Taxonomy" id="2997323"/>
    <lineage>
        <taxon>Bacteria</taxon>
        <taxon>Pseudomonadati</taxon>
        <taxon>Pseudomonadota</taxon>
        <taxon>Gammaproteobacteria</taxon>
        <taxon>Oceanospirillales</taxon>
        <taxon>Oceanospirillaceae</taxon>
        <taxon>Parathalassolituus</taxon>
    </lineage>
</organism>
<evidence type="ECO:0000256" key="4">
    <source>
        <dbReference type="SAM" id="SignalP"/>
    </source>
</evidence>
<reference evidence="5" key="1">
    <citation type="submission" date="2022-11" db="EMBL/GenBank/DDBJ databases">
        <title>Parathalassolutuus dongxingensis gen. nov., sp. nov., a novel member of family Oceanospirillaceae isolated from a coastal shrimp pond in Guangxi, China.</title>
        <authorList>
            <person name="Chen H."/>
        </authorList>
    </citation>
    <scope>NUCLEOTIDE SEQUENCE</scope>
    <source>
        <strain evidence="5">G-43</strain>
    </source>
</reference>
<feature type="chain" id="PRO_5040883723" evidence="4">
    <location>
        <begin position="27"/>
        <end position="407"/>
    </location>
</feature>
<comment type="similarity">
    <text evidence="1">Belongs to the outer membrane porin (Opr) (TC 1.B.25) family.</text>
</comment>
<evidence type="ECO:0000256" key="3">
    <source>
        <dbReference type="ARBA" id="ARBA00022729"/>
    </source>
</evidence>
<evidence type="ECO:0000313" key="5">
    <source>
        <dbReference type="EMBL" id="MCY0966242.1"/>
    </source>
</evidence>
<proteinExistence type="inferred from homology"/>
<evidence type="ECO:0000256" key="1">
    <source>
        <dbReference type="ARBA" id="ARBA00009075"/>
    </source>
</evidence>
<dbReference type="Gene3D" id="2.40.160.10">
    <property type="entry name" value="Porin"/>
    <property type="match status" value="1"/>
</dbReference>
<dbReference type="GO" id="GO:0016020">
    <property type="term" value="C:membrane"/>
    <property type="evidence" value="ECO:0007669"/>
    <property type="project" value="InterPro"/>
</dbReference>